<dbReference type="InterPro" id="IPR050792">
    <property type="entry name" value="ADP-ribosylglycohydrolase"/>
</dbReference>
<comment type="caution">
    <text evidence="1">The sequence shown here is derived from an EMBL/GenBank/DDBJ whole genome shotgun (WGS) entry which is preliminary data.</text>
</comment>
<dbReference type="SUPFAM" id="SSF101478">
    <property type="entry name" value="ADP-ribosylglycohydrolase"/>
    <property type="match status" value="1"/>
</dbReference>
<dbReference type="GO" id="GO:0047407">
    <property type="term" value="F:ADP-ribosyl-[dinitrogen reductase] hydrolase activity"/>
    <property type="evidence" value="ECO:0007669"/>
    <property type="project" value="UniProtKB-EC"/>
</dbReference>
<keyword evidence="2" id="KW-1185">Reference proteome</keyword>
<protein>
    <submittedName>
        <fullName evidence="1">ADP-ribosyl-[dinitrogen reductase] hydrolase</fullName>
        <ecNumber evidence="1">3.2.2.24</ecNumber>
    </submittedName>
</protein>
<dbReference type="Proteomes" id="UP000614714">
    <property type="component" value="Unassembled WGS sequence"/>
</dbReference>
<dbReference type="EC" id="3.2.2.24" evidence="1"/>
<dbReference type="InterPro" id="IPR005502">
    <property type="entry name" value="Ribosyl_crysJ1"/>
</dbReference>
<dbReference type="InterPro" id="IPR036705">
    <property type="entry name" value="Ribosyl_crysJ1_sf"/>
</dbReference>
<dbReference type="EMBL" id="JAEMHL010000003">
    <property type="protein sequence ID" value="MBJ6750305.1"/>
    <property type="molecule type" value="Genomic_DNA"/>
</dbReference>
<keyword evidence="1" id="KW-0326">Glycosidase</keyword>
<accession>A0ABS0YDC5</accession>
<dbReference type="PANTHER" id="PTHR16222:SF12">
    <property type="entry name" value="ADP-RIBOSYLGLYCOHYDROLASE-RELATED"/>
    <property type="match status" value="1"/>
</dbReference>
<evidence type="ECO:0000313" key="2">
    <source>
        <dbReference type="Proteomes" id="UP000614714"/>
    </source>
</evidence>
<keyword evidence="1" id="KW-0378">Hydrolase</keyword>
<dbReference type="Gene3D" id="1.10.4080.10">
    <property type="entry name" value="ADP-ribosylation/Crystallin J1"/>
    <property type="match status" value="1"/>
</dbReference>
<organism evidence="1 2">
    <name type="scientific">Geomonas anaerohicana</name>
    <dbReference type="NCBI Taxonomy" id="2798583"/>
    <lineage>
        <taxon>Bacteria</taxon>
        <taxon>Pseudomonadati</taxon>
        <taxon>Thermodesulfobacteriota</taxon>
        <taxon>Desulfuromonadia</taxon>
        <taxon>Geobacterales</taxon>
        <taxon>Geobacteraceae</taxon>
        <taxon>Geomonas</taxon>
    </lineage>
</organism>
<dbReference type="Pfam" id="PF03747">
    <property type="entry name" value="ADP_ribosyl_GH"/>
    <property type="match status" value="1"/>
</dbReference>
<evidence type="ECO:0000313" key="1">
    <source>
        <dbReference type="EMBL" id="MBJ6750305.1"/>
    </source>
</evidence>
<dbReference type="InterPro" id="IPR013479">
    <property type="entry name" value="ADP-ribosyl_diN_reduct_hydro"/>
</dbReference>
<dbReference type="RefSeq" id="WP_199388819.1">
    <property type="nucleotide sequence ID" value="NZ_JAEMHL010000003.1"/>
</dbReference>
<dbReference type="PANTHER" id="PTHR16222">
    <property type="entry name" value="ADP-RIBOSYLGLYCOHYDROLASE"/>
    <property type="match status" value="1"/>
</dbReference>
<name>A0ABS0YDC5_9BACT</name>
<gene>
    <name evidence="1" type="primary">draG</name>
    <name evidence="1" type="ORF">JFN91_08780</name>
</gene>
<reference evidence="1 2" key="1">
    <citation type="submission" date="2020-12" db="EMBL/GenBank/DDBJ databases">
        <title>Geomonas sp. Red421, isolated from paddy soil.</title>
        <authorList>
            <person name="Xu Z."/>
            <person name="Zhang Z."/>
            <person name="Masuda Y."/>
            <person name="Itoh H."/>
            <person name="Senoo K."/>
        </authorList>
    </citation>
    <scope>NUCLEOTIDE SEQUENCE [LARGE SCALE GENOMIC DNA]</scope>
    <source>
        <strain evidence="1 2">Red421</strain>
    </source>
</reference>
<sequence>MAISSGHRDVISRARGAFLGLAVGDALGAPVEFMTRGEIKDKYGVLKEMVGGGWLRLKPGQVTDDTEMSLCLARATVKAGRWDLQAAAEHLAGWLKSKPVDVGDTCRRGIRNYMLRGMLETPPNEWDGGNGAAMRTLPVALCTVGDHLLLERLTLEQAHLTHNHPYSDAASIYLGRLLHLALTGRSMLQLRREADQLISMHPSFAFDPYKGLATGYVVDTMQTVFHCFFRSRSFEGCVVETVNQGGDADTTGAIAGAIAGAYYGEEGIPSRWRKKVSKELVAEISDLAEQLLRLSPLVQRL</sequence>
<dbReference type="NCBIfam" id="TIGR02662">
    <property type="entry name" value="dinitro_DRAG"/>
    <property type="match status" value="1"/>
</dbReference>
<proteinExistence type="predicted"/>